<evidence type="ECO:0000313" key="2">
    <source>
        <dbReference type="Proteomes" id="UP000214720"/>
    </source>
</evidence>
<gene>
    <name evidence="1" type="ORF">BSU04_18160</name>
</gene>
<comment type="caution">
    <text evidence="1">The sequence shown here is derived from an EMBL/GenBank/DDBJ whole genome shotgun (WGS) entry which is preliminary data.</text>
</comment>
<organism evidence="1 2">
    <name type="scientific">Caballeronia sordidicola</name>
    <name type="common">Burkholderia sordidicola</name>
    <dbReference type="NCBI Taxonomy" id="196367"/>
    <lineage>
        <taxon>Bacteria</taxon>
        <taxon>Pseudomonadati</taxon>
        <taxon>Pseudomonadota</taxon>
        <taxon>Betaproteobacteria</taxon>
        <taxon>Burkholderiales</taxon>
        <taxon>Burkholderiaceae</taxon>
        <taxon>Caballeronia</taxon>
    </lineage>
</organism>
<name>A0A226X0H2_CABSO</name>
<dbReference type="EMBL" id="MTHB01000110">
    <property type="protein sequence ID" value="OXC76935.1"/>
    <property type="molecule type" value="Genomic_DNA"/>
</dbReference>
<reference evidence="2" key="1">
    <citation type="submission" date="2017-01" db="EMBL/GenBank/DDBJ databases">
        <title>Genome Analysis of Deinococcus marmoris KOPRI26562.</title>
        <authorList>
            <person name="Kim J.H."/>
            <person name="Oh H.-M."/>
        </authorList>
    </citation>
    <scope>NUCLEOTIDE SEQUENCE [LARGE SCALE GENOMIC DNA]</scope>
    <source>
        <strain evidence="2">PAMC 26633</strain>
    </source>
</reference>
<evidence type="ECO:0000313" key="1">
    <source>
        <dbReference type="EMBL" id="OXC76935.1"/>
    </source>
</evidence>
<sequence length="42" mass="4838">MFAFLIDLQHSGGYLRGMDLLQFQPDQFFHSVHAGSENQRQA</sequence>
<protein>
    <submittedName>
        <fullName evidence="1">Uncharacterized protein</fullName>
    </submittedName>
</protein>
<dbReference type="AlphaFoldDB" id="A0A226X0H2"/>
<proteinExistence type="predicted"/>
<accession>A0A226X0H2</accession>
<dbReference type="Proteomes" id="UP000214720">
    <property type="component" value="Unassembled WGS sequence"/>
</dbReference>